<reference evidence="9 10" key="1">
    <citation type="journal article" date="2012" name="Environ. Microbiol.">
        <title>The genome sequence of Desulfatibacillum alkenivorans AK-01: a blueprint for anaerobic alkane oxidation.</title>
        <authorList>
            <person name="Callaghan A.V."/>
            <person name="Morris B.E."/>
            <person name="Pereira I.A."/>
            <person name="McInerney M.J."/>
            <person name="Austin R.N."/>
            <person name="Groves J.T."/>
            <person name="Kukor J.J."/>
            <person name="Suflita J.M."/>
            <person name="Young L.Y."/>
            <person name="Zylstra G.J."/>
            <person name="Wawrik B."/>
        </authorList>
    </citation>
    <scope>NUCLEOTIDE SEQUENCE [LARGE SCALE GENOMIC DNA]</scope>
    <source>
        <strain evidence="9 10">AK-01</strain>
    </source>
</reference>
<comment type="subcellular location">
    <subcellularLocation>
        <location evidence="8">Cytoplasm</location>
    </subcellularLocation>
</comment>
<evidence type="ECO:0000256" key="1">
    <source>
        <dbReference type="ARBA" id="ARBA00006774"/>
    </source>
</evidence>
<proteinExistence type="inferred from homology"/>
<dbReference type="Gene3D" id="3.60.70.12">
    <property type="entry name" value="L-amino peptidase D-ALA esterase/amidase"/>
    <property type="match status" value="1"/>
</dbReference>
<keyword evidence="8" id="KW-0963">Cytoplasm</keyword>
<comment type="catalytic activity">
    <reaction evidence="8">
        <text>N(2)-acetyl-L-ornithine + L-glutamate = N-acetyl-L-glutamate + L-ornithine</text>
        <dbReference type="Rhea" id="RHEA:15349"/>
        <dbReference type="ChEBI" id="CHEBI:29985"/>
        <dbReference type="ChEBI" id="CHEBI:44337"/>
        <dbReference type="ChEBI" id="CHEBI:46911"/>
        <dbReference type="ChEBI" id="CHEBI:57805"/>
        <dbReference type="EC" id="2.3.1.35"/>
    </reaction>
</comment>
<dbReference type="GO" id="GO:0004042">
    <property type="term" value="F:L-glutamate N-acetyltransferase activity"/>
    <property type="evidence" value="ECO:0007669"/>
    <property type="project" value="UniProtKB-UniRule"/>
</dbReference>
<evidence type="ECO:0000256" key="2">
    <source>
        <dbReference type="ARBA" id="ARBA00011475"/>
    </source>
</evidence>
<dbReference type="GO" id="GO:0006592">
    <property type="term" value="P:ornithine biosynthetic process"/>
    <property type="evidence" value="ECO:0007669"/>
    <property type="project" value="TreeGrafter"/>
</dbReference>
<evidence type="ECO:0000256" key="3">
    <source>
        <dbReference type="ARBA" id="ARBA00022571"/>
    </source>
</evidence>
<dbReference type="MEROPS" id="T05.002"/>
<comment type="subunit">
    <text evidence="2 8">Heterotetramer of two alpha and two beta chains.</text>
</comment>
<comment type="catalytic activity">
    <reaction evidence="8">
        <text>L-glutamate + acetyl-CoA = N-acetyl-L-glutamate + CoA + H(+)</text>
        <dbReference type="Rhea" id="RHEA:24292"/>
        <dbReference type="ChEBI" id="CHEBI:15378"/>
        <dbReference type="ChEBI" id="CHEBI:29985"/>
        <dbReference type="ChEBI" id="CHEBI:44337"/>
        <dbReference type="ChEBI" id="CHEBI:57287"/>
        <dbReference type="ChEBI" id="CHEBI:57288"/>
        <dbReference type="EC" id="2.3.1.1"/>
    </reaction>
</comment>
<comment type="function">
    <text evidence="8">Catalyzes two activities which are involved in the cyclic version of arginine biosynthesis: the synthesis of N-acetylglutamate from glutamate and acetyl-CoA as the acetyl donor, and of ornithine by transacetylation between N(2)-acetylornithine and glutamate.</text>
</comment>
<dbReference type="EC" id="2.3.1.35" evidence="8"/>
<evidence type="ECO:0000256" key="8">
    <source>
        <dbReference type="HAMAP-Rule" id="MF_01106"/>
    </source>
</evidence>
<dbReference type="NCBIfam" id="NF003802">
    <property type="entry name" value="PRK05388.1"/>
    <property type="match status" value="1"/>
</dbReference>
<dbReference type="EC" id="2.3.1.1" evidence="8"/>
<dbReference type="HOGENOM" id="CLU_027172_1_0_7"/>
<protein>
    <recommendedName>
        <fullName evidence="8">Arginine biosynthesis bifunctional protein ArgJ</fullName>
    </recommendedName>
    <domain>
        <recommendedName>
            <fullName evidence="8">Glutamate N-acetyltransferase</fullName>
            <ecNumber evidence="8">2.3.1.35</ecNumber>
        </recommendedName>
        <alternativeName>
            <fullName evidence="8">Ornithine acetyltransferase</fullName>
            <shortName evidence="8">OATase</shortName>
        </alternativeName>
        <alternativeName>
            <fullName evidence="8">Ornithine transacetylase</fullName>
        </alternativeName>
    </domain>
    <domain>
        <recommendedName>
            <fullName evidence="8">Amino-acid acetyltransferase</fullName>
            <ecNumber evidence="8">2.3.1.1</ecNumber>
        </recommendedName>
        <alternativeName>
            <fullName evidence="8">N-acetylglutamate synthase</fullName>
            <shortName evidence="8">AGSase</shortName>
        </alternativeName>
    </domain>
    <component>
        <recommendedName>
            <fullName evidence="8">Arginine biosynthesis bifunctional protein ArgJ alpha chain</fullName>
        </recommendedName>
    </component>
    <component>
        <recommendedName>
            <fullName evidence="8">Arginine biosynthesis bifunctional protein ArgJ beta chain</fullName>
        </recommendedName>
    </component>
</protein>
<name>B8FA24_DESAL</name>
<dbReference type="Pfam" id="PF01960">
    <property type="entry name" value="ArgJ"/>
    <property type="match status" value="1"/>
</dbReference>
<evidence type="ECO:0000313" key="9">
    <source>
        <dbReference type="EMBL" id="ACL03120.1"/>
    </source>
</evidence>
<feature type="binding site" evidence="8">
    <location>
        <position position="267"/>
    </location>
    <ligand>
        <name>substrate</name>
    </ligand>
</feature>
<dbReference type="InterPro" id="IPR002813">
    <property type="entry name" value="Arg_biosynth_ArgJ"/>
</dbReference>
<dbReference type="eggNOG" id="COG1364">
    <property type="taxonomic scope" value="Bacteria"/>
</dbReference>
<keyword evidence="3 8" id="KW-0055">Arginine biosynthesis</keyword>
<feature type="site" description="Involved in the stabilization of negative charge on the oxyanion by the formation of the oxyanion hole" evidence="8">
    <location>
        <position position="111"/>
    </location>
</feature>
<dbReference type="CDD" id="cd02152">
    <property type="entry name" value="OAT"/>
    <property type="match status" value="1"/>
</dbReference>
<dbReference type="PANTHER" id="PTHR23100:SF0">
    <property type="entry name" value="ARGININE BIOSYNTHESIS BIFUNCTIONAL PROTEIN ARGJ, MITOCHONDRIAL"/>
    <property type="match status" value="1"/>
</dbReference>
<accession>B8FA24</accession>
<dbReference type="KEGG" id="dal:Dalk_1420"/>
<feature type="binding site" evidence="8">
    <location>
        <position position="395"/>
    </location>
    <ligand>
        <name>substrate</name>
    </ligand>
</feature>
<comment type="pathway">
    <text evidence="8">Amino-acid biosynthesis; L-arginine biosynthesis; L-ornithine and N-acetyl-L-glutamate from L-glutamate and N(2)-acetyl-L-ornithine (cyclic): step 1/1.</text>
</comment>
<keyword evidence="5 8" id="KW-0808">Transferase</keyword>
<dbReference type="GO" id="GO:0006526">
    <property type="term" value="P:L-arginine biosynthetic process"/>
    <property type="evidence" value="ECO:0007669"/>
    <property type="project" value="UniProtKB-UniRule"/>
</dbReference>
<dbReference type="InterPro" id="IPR016117">
    <property type="entry name" value="ArgJ-like_dom_sf"/>
</dbReference>
<feature type="binding site" evidence="8">
    <location>
        <position position="390"/>
    </location>
    <ligand>
        <name>substrate</name>
    </ligand>
</feature>
<dbReference type="AlphaFoldDB" id="B8FA24"/>
<feature type="binding site" evidence="8">
    <location>
        <position position="185"/>
    </location>
    <ligand>
        <name>substrate</name>
    </ligand>
</feature>
<dbReference type="Proteomes" id="UP000000739">
    <property type="component" value="Chromosome"/>
</dbReference>
<evidence type="ECO:0000256" key="7">
    <source>
        <dbReference type="ARBA" id="ARBA00023315"/>
    </source>
</evidence>
<dbReference type="EMBL" id="CP001322">
    <property type="protein sequence ID" value="ACL03120.1"/>
    <property type="molecule type" value="Genomic_DNA"/>
</dbReference>
<feature type="binding site" evidence="8">
    <location>
        <position position="174"/>
    </location>
    <ligand>
        <name>substrate</name>
    </ligand>
</feature>
<organism evidence="9 10">
    <name type="scientific">Desulfatibacillum aliphaticivorans</name>
    <dbReference type="NCBI Taxonomy" id="218208"/>
    <lineage>
        <taxon>Bacteria</taxon>
        <taxon>Pseudomonadati</taxon>
        <taxon>Thermodesulfobacteriota</taxon>
        <taxon>Desulfobacteria</taxon>
        <taxon>Desulfobacterales</taxon>
        <taxon>Desulfatibacillaceae</taxon>
        <taxon>Desulfatibacillum</taxon>
    </lineage>
</organism>
<dbReference type="PROSITE" id="PS51257">
    <property type="entry name" value="PROKAR_LIPOPROTEIN"/>
    <property type="match status" value="1"/>
</dbReference>
<dbReference type="GO" id="GO:0004358">
    <property type="term" value="F:L-glutamate N-acetyltransferase activity, acting on acetyl-L-ornithine as donor"/>
    <property type="evidence" value="ECO:0007669"/>
    <property type="project" value="UniProtKB-UniRule"/>
</dbReference>
<feature type="site" description="Cleavage; by autolysis" evidence="8">
    <location>
        <begin position="184"/>
        <end position="185"/>
    </location>
</feature>
<gene>
    <name evidence="8" type="primary">argJ</name>
    <name evidence="9" type="ordered locus">Dalk_1420</name>
</gene>
<evidence type="ECO:0000256" key="5">
    <source>
        <dbReference type="ARBA" id="ARBA00022679"/>
    </source>
</evidence>
<dbReference type="FunFam" id="3.60.70.12:FF:000001">
    <property type="entry name" value="Arginine biosynthesis bifunctional protein ArgJ, chloroplastic"/>
    <property type="match status" value="1"/>
</dbReference>
<feature type="chain" id="PRO_5023294569" description="Arginine biosynthesis bifunctional protein ArgJ beta chain" evidence="8">
    <location>
        <begin position="185"/>
        <end position="395"/>
    </location>
</feature>
<feature type="active site" description="Nucleophile" evidence="8">
    <location>
        <position position="185"/>
    </location>
</feature>
<dbReference type="GO" id="GO:0005737">
    <property type="term" value="C:cytoplasm"/>
    <property type="evidence" value="ECO:0007669"/>
    <property type="project" value="UniProtKB-SubCell"/>
</dbReference>
<dbReference type="NCBIfam" id="TIGR00120">
    <property type="entry name" value="ArgJ"/>
    <property type="match status" value="1"/>
</dbReference>
<sequence>MKTLEKASCQGFSAAGTACGLKKNGKPDLGMIFCSVPASVAGVFTRNKVQAAPVLLDKKNISSGVCRAVVANSGCANCCTGKRGVDDAVETTRLASGNLGVDAENVLVASTGVIGKTLDVEKIRNAFPRLVDSLSPDGFGAFAQAIMTTDNVPKVSAVQAEFEGQTFNVVGAAKGAGMIRPDMATMLCFICTDIQANPNTLKRVLRPAVDASFNRITIDGDTSTNDTVLLMASGLSQVAANRCMDLFQQAVDKVCLDLAHMLVKDGEGVNKVVTIDIQGADSDQDARRIADVIAHSPLVKTAFFGEDANWGRLLAAAGRAGVPLDPYVVDIFFNEVQMVKDGMGLDMEAEAMATEVMKLPEFTVKIDLKMGKGQASVLTCDLSYDYVKINADYRS</sequence>
<keyword evidence="10" id="KW-1185">Reference proteome</keyword>
<evidence type="ECO:0000256" key="6">
    <source>
        <dbReference type="ARBA" id="ARBA00022813"/>
    </source>
</evidence>
<dbReference type="Gene3D" id="3.10.20.340">
    <property type="entry name" value="ArgJ beta chain, C-terminal domain"/>
    <property type="match status" value="1"/>
</dbReference>
<dbReference type="PANTHER" id="PTHR23100">
    <property type="entry name" value="ARGININE BIOSYNTHESIS BIFUNCTIONAL PROTEIN ARGJ"/>
    <property type="match status" value="1"/>
</dbReference>
<keyword evidence="6 8" id="KW-0068">Autocatalytic cleavage</keyword>
<keyword evidence="8" id="KW-0511">Multifunctional enzyme</keyword>
<feature type="chain" id="PRO_5023294570" description="Arginine biosynthesis bifunctional protein ArgJ alpha chain" evidence="8">
    <location>
        <begin position="1"/>
        <end position="184"/>
    </location>
</feature>
<dbReference type="SUPFAM" id="SSF56266">
    <property type="entry name" value="DmpA/ArgJ-like"/>
    <property type="match status" value="1"/>
</dbReference>
<dbReference type="InterPro" id="IPR042195">
    <property type="entry name" value="ArgJ_beta_C"/>
</dbReference>
<keyword evidence="4 8" id="KW-0028">Amino-acid biosynthesis</keyword>
<feature type="binding site" evidence="8">
    <location>
        <position position="148"/>
    </location>
    <ligand>
        <name>substrate</name>
    </ligand>
</feature>
<dbReference type="UniPathway" id="UPA00068">
    <property type="reaction ID" value="UER00106"/>
</dbReference>
<dbReference type="HAMAP" id="MF_01106">
    <property type="entry name" value="ArgJ"/>
    <property type="match status" value="1"/>
</dbReference>
<keyword evidence="7 8" id="KW-0012">Acyltransferase</keyword>
<comment type="pathway">
    <text evidence="8">Amino-acid biosynthesis; L-arginine biosynthesis; N(2)-acetyl-L-ornithine from L-glutamate: step 1/4.</text>
</comment>
<evidence type="ECO:0000313" key="10">
    <source>
        <dbReference type="Proteomes" id="UP000000739"/>
    </source>
</evidence>
<comment type="similarity">
    <text evidence="1 8">Belongs to the ArgJ family.</text>
</comment>
<dbReference type="RefSeq" id="WP_012610555.1">
    <property type="nucleotide sequence ID" value="NC_011768.1"/>
</dbReference>
<feature type="site" description="Involved in the stabilization of negative charge on the oxyanion by the formation of the oxyanion hole" evidence="8">
    <location>
        <position position="112"/>
    </location>
</feature>
<evidence type="ECO:0000256" key="4">
    <source>
        <dbReference type="ARBA" id="ARBA00022605"/>
    </source>
</evidence>